<dbReference type="KEGG" id="psin:CAK95_20655"/>
<sequence>MGSSRTILIAGAGIGGLTAALALVRVGYRIIIAEQADSLGDVGAGIQLSPNATRILNALDVGPRLKTTAVVPDGVSVRHARSGSEIVFMTLGHGAQFRYGAPYWMLHRGDLQAGLLEAVAEQPDIAIKLGTRLDDFAVHTHGVTAQLSSKQSVSEERVLGIVGADGLWSATRARLGDKTRPGFRNRTAWRAVVPSSMVPDQFRRPVTYLWLGQNAHLVHYPVRCGTLINIVAIVRDRWNEPGWSAPGARDELFRRFTKDEWAQDARDLLAMPEDWLKWALFDRDTAGFPGQGPVTLLGDAAHPMLPFLAQGAAMAIEDAAVLARCLGSPDGDPASEMRRYETTRKNRVRRVQHAARANSRTYHLSGASVVARNLAMRWLGGERLRARYDWLYDWRPD</sequence>
<dbReference type="InterPro" id="IPR050493">
    <property type="entry name" value="FAD-dep_Monooxygenase_BioMet"/>
</dbReference>
<dbReference type="Proteomes" id="UP000194137">
    <property type="component" value="Chromosome"/>
</dbReference>
<reference evidence="6 7" key="1">
    <citation type="submission" date="2017-05" db="EMBL/GenBank/DDBJ databases">
        <title>Full genome sequence of Pseudorhodoplanes sinuspersici.</title>
        <authorList>
            <person name="Dastgheib S.M.M."/>
            <person name="Shavandi M."/>
            <person name="Tirandaz H."/>
        </authorList>
    </citation>
    <scope>NUCLEOTIDE SEQUENCE [LARGE SCALE GENOMIC DNA]</scope>
    <source>
        <strain evidence="6 7">RIPI110</strain>
    </source>
</reference>
<dbReference type="GO" id="GO:0004497">
    <property type="term" value="F:monooxygenase activity"/>
    <property type="evidence" value="ECO:0007669"/>
    <property type="project" value="UniProtKB-KW"/>
</dbReference>
<gene>
    <name evidence="6" type="ORF">CAK95_20655</name>
</gene>
<accession>A0A1W6ZWV1</accession>
<dbReference type="GO" id="GO:0071949">
    <property type="term" value="F:FAD binding"/>
    <property type="evidence" value="ECO:0007669"/>
    <property type="project" value="InterPro"/>
</dbReference>
<dbReference type="PRINTS" id="PR00420">
    <property type="entry name" value="RNGMNOXGNASE"/>
</dbReference>
<dbReference type="EMBL" id="CP021112">
    <property type="protein sequence ID" value="ARQ01235.1"/>
    <property type="molecule type" value="Genomic_DNA"/>
</dbReference>
<dbReference type="InterPro" id="IPR002938">
    <property type="entry name" value="FAD-bd"/>
</dbReference>
<organism evidence="6 7">
    <name type="scientific">Pseudorhodoplanes sinuspersici</name>
    <dbReference type="NCBI Taxonomy" id="1235591"/>
    <lineage>
        <taxon>Bacteria</taxon>
        <taxon>Pseudomonadati</taxon>
        <taxon>Pseudomonadota</taxon>
        <taxon>Alphaproteobacteria</taxon>
        <taxon>Hyphomicrobiales</taxon>
        <taxon>Pseudorhodoplanes</taxon>
    </lineage>
</organism>
<proteinExistence type="predicted"/>
<dbReference type="Gene3D" id="3.50.50.60">
    <property type="entry name" value="FAD/NAD(P)-binding domain"/>
    <property type="match status" value="1"/>
</dbReference>
<dbReference type="OrthoDB" id="4230779at2"/>
<dbReference type="STRING" id="1235591.CAK95_20655"/>
<evidence type="ECO:0000256" key="5">
    <source>
        <dbReference type="ARBA" id="ARBA00023033"/>
    </source>
</evidence>
<dbReference type="InterPro" id="IPR036188">
    <property type="entry name" value="FAD/NAD-bd_sf"/>
</dbReference>
<evidence type="ECO:0000256" key="4">
    <source>
        <dbReference type="ARBA" id="ARBA00023002"/>
    </source>
</evidence>
<keyword evidence="5" id="KW-0503">Monooxygenase</keyword>
<dbReference type="SUPFAM" id="SSF51905">
    <property type="entry name" value="FAD/NAD(P)-binding domain"/>
    <property type="match status" value="1"/>
</dbReference>
<evidence type="ECO:0000313" key="7">
    <source>
        <dbReference type="Proteomes" id="UP000194137"/>
    </source>
</evidence>
<evidence type="ECO:0000256" key="3">
    <source>
        <dbReference type="ARBA" id="ARBA00022827"/>
    </source>
</evidence>
<keyword evidence="3" id="KW-0274">FAD</keyword>
<dbReference type="PANTHER" id="PTHR13789">
    <property type="entry name" value="MONOOXYGENASE"/>
    <property type="match status" value="1"/>
</dbReference>
<comment type="cofactor">
    <cofactor evidence="1">
        <name>FAD</name>
        <dbReference type="ChEBI" id="CHEBI:57692"/>
    </cofactor>
</comment>
<dbReference type="RefSeq" id="WP_086089629.1">
    <property type="nucleotide sequence ID" value="NZ_CP021112.1"/>
</dbReference>
<name>A0A1W6ZWV1_9HYPH</name>
<keyword evidence="7" id="KW-1185">Reference proteome</keyword>
<keyword evidence="2" id="KW-0285">Flavoprotein</keyword>
<evidence type="ECO:0000313" key="6">
    <source>
        <dbReference type="EMBL" id="ARQ01235.1"/>
    </source>
</evidence>
<dbReference type="SUPFAM" id="SSF54373">
    <property type="entry name" value="FAD-linked reductases, C-terminal domain"/>
    <property type="match status" value="1"/>
</dbReference>
<evidence type="ECO:0000256" key="1">
    <source>
        <dbReference type="ARBA" id="ARBA00001974"/>
    </source>
</evidence>
<keyword evidence="4" id="KW-0560">Oxidoreductase</keyword>
<evidence type="ECO:0000256" key="2">
    <source>
        <dbReference type="ARBA" id="ARBA00022630"/>
    </source>
</evidence>
<protein>
    <submittedName>
        <fullName evidence="6">Uncharacterized protein</fullName>
    </submittedName>
</protein>
<dbReference type="Pfam" id="PF01494">
    <property type="entry name" value="FAD_binding_3"/>
    <property type="match status" value="1"/>
</dbReference>
<dbReference type="PANTHER" id="PTHR13789:SF318">
    <property type="entry name" value="GERANYLGERANYL DIPHOSPHATE REDUCTASE"/>
    <property type="match status" value="1"/>
</dbReference>
<dbReference type="AlphaFoldDB" id="A0A1W6ZWV1"/>